<dbReference type="GO" id="GO:0005739">
    <property type="term" value="C:mitochondrion"/>
    <property type="evidence" value="ECO:0007669"/>
    <property type="project" value="UniProtKB-SubCell"/>
</dbReference>
<proteinExistence type="inferred from homology"/>
<feature type="compositionally biased region" description="Basic and acidic residues" evidence="5">
    <location>
        <begin position="196"/>
        <end position="206"/>
    </location>
</feature>
<dbReference type="AlphaFoldDB" id="A0A0X9V4A8"/>
<accession>A0A0X9V4A8</accession>
<dbReference type="PANTHER" id="PTHR43653:SF1">
    <property type="entry name" value="CYTOCHROME C-TYPE BIOGENESIS PROTEIN CCMF"/>
    <property type="match status" value="1"/>
</dbReference>
<feature type="region of interest" description="Disordered" evidence="5">
    <location>
        <begin position="194"/>
        <end position="222"/>
    </location>
</feature>
<evidence type="ECO:0000256" key="3">
    <source>
        <dbReference type="ARBA" id="ARBA00022748"/>
    </source>
</evidence>
<dbReference type="GeneID" id="26798406"/>
<protein>
    <submittedName>
        <fullName evidence="8 9">Cytochrome c biogenesis F</fullName>
    </submittedName>
</protein>
<keyword evidence="6" id="KW-0812">Transmembrane</keyword>
<keyword evidence="6" id="KW-1133">Transmembrane helix</keyword>
<dbReference type="GO" id="GO:0017004">
    <property type="term" value="P:cytochrome complex assembly"/>
    <property type="evidence" value="ECO:0007669"/>
    <property type="project" value="UniProtKB-KW"/>
</dbReference>
<dbReference type="PRINTS" id="PR01412">
    <property type="entry name" value="CCBSBIOGNSIS"/>
</dbReference>
<dbReference type="RefSeq" id="YP_009227133.1">
    <property type="nucleotide sequence ID" value="NC_029130.1"/>
</dbReference>
<keyword evidence="6" id="KW-0472">Membrane</keyword>
<feature type="transmembrane region" description="Helical" evidence="6">
    <location>
        <begin position="551"/>
        <end position="570"/>
    </location>
</feature>
<reference evidence="9" key="2">
    <citation type="submission" date="2020-12" db="EMBL/GenBank/DDBJ databases">
        <title>Both Conifer II and Gnetales are characterized by a high frequency of ancient mitochondrial gene transfer to the nuclear genome.</title>
        <authorList>
            <person name="Kan S.L."/>
            <person name="Shen T."/>
            <person name="Ran J.H."/>
            <person name="Wang X.Q."/>
        </authorList>
    </citation>
    <scope>NUCLEOTIDE SEQUENCE</scope>
</reference>
<reference evidence="8" key="1">
    <citation type="journal article" date="2016" name="Mol. Biol. Evol.">
        <title>Ginkgo and Welwitschia Mitogenomes Reveal Extreme Contrasts in Gymnosperm Mitochondrial Evolution.</title>
        <authorList>
            <person name="Guo W."/>
            <person name="Grewe F."/>
            <person name="Fan W."/>
            <person name="Young G.J."/>
            <person name="Knoop V."/>
            <person name="Palmer J.D."/>
            <person name="Mower J.P."/>
        </authorList>
    </citation>
    <scope>NUCLEOTIDE SEQUENCE</scope>
</reference>
<keyword evidence="4 8" id="KW-0496">Mitochondrion</keyword>
<gene>
    <name evidence="8" type="primary">ccmFN</name>
</gene>
<dbReference type="PIRSF" id="PIRSF005240">
    <property type="entry name" value="Cytc_biog_CcbS"/>
    <property type="match status" value="1"/>
</dbReference>
<dbReference type="EMBL" id="KT313400">
    <property type="protein sequence ID" value="AMA20990.1"/>
    <property type="molecule type" value="Genomic_DNA"/>
</dbReference>
<feature type="transmembrane region" description="Helical" evidence="6">
    <location>
        <begin position="510"/>
        <end position="530"/>
    </location>
</feature>
<evidence type="ECO:0000313" key="9">
    <source>
        <dbReference type="EMBL" id="QXE44326.1"/>
    </source>
</evidence>
<dbReference type="InterPro" id="IPR003567">
    <property type="entry name" value="Cyt_c_biogenesis"/>
</dbReference>
<geneLocation type="mitochondrion" evidence="8"/>
<name>A0A0X9V4A8_WELMI</name>
<evidence type="ECO:0000256" key="4">
    <source>
        <dbReference type="ARBA" id="ARBA00023128"/>
    </source>
</evidence>
<evidence type="ECO:0000256" key="2">
    <source>
        <dbReference type="ARBA" id="ARBA00009186"/>
    </source>
</evidence>
<dbReference type="PRINTS" id="PR01410">
    <property type="entry name" value="CCBIOGENESIS"/>
</dbReference>
<organism evidence="8">
    <name type="scientific">Welwitschia mirabilis</name>
    <name type="common">Tree tumbo</name>
    <name type="synonym">Welwitschia bainesii</name>
    <dbReference type="NCBI Taxonomy" id="3377"/>
    <lineage>
        <taxon>Eukaryota</taxon>
        <taxon>Viridiplantae</taxon>
        <taxon>Streptophyta</taxon>
        <taxon>Embryophyta</taxon>
        <taxon>Tracheophyta</taxon>
        <taxon>Spermatophyta</taxon>
        <taxon>Gnetopsida</taxon>
        <taxon>Gnetidae</taxon>
        <taxon>Welwitschiales</taxon>
        <taxon>Welwitschiaceae</taxon>
        <taxon>Welwitschia</taxon>
    </lineage>
</organism>
<dbReference type="GO" id="GO:0020037">
    <property type="term" value="F:heme binding"/>
    <property type="evidence" value="ECO:0007669"/>
    <property type="project" value="InterPro"/>
</dbReference>
<evidence type="ECO:0000256" key="5">
    <source>
        <dbReference type="SAM" id="MobiDB-lite"/>
    </source>
</evidence>
<dbReference type="InterPro" id="IPR003569">
    <property type="entry name" value="Cyt_c_biogenesis_plant"/>
</dbReference>
<dbReference type="Pfam" id="PF01578">
    <property type="entry name" value="Cytochrom_C_asm"/>
    <property type="match status" value="1"/>
</dbReference>
<dbReference type="GO" id="GO:0016020">
    <property type="term" value="C:membrane"/>
    <property type="evidence" value="ECO:0007669"/>
    <property type="project" value="InterPro"/>
</dbReference>
<feature type="transmembrane region" description="Helical" evidence="6">
    <location>
        <begin position="315"/>
        <end position="341"/>
    </location>
</feature>
<dbReference type="InterPro" id="IPR002541">
    <property type="entry name" value="Cyt_c_assembly"/>
</dbReference>
<dbReference type="EMBL" id="MW354477">
    <property type="protein sequence ID" value="QXE44326.1"/>
    <property type="molecule type" value="Genomic_DNA"/>
</dbReference>
<evidence type="ECO:0000313" key="8">
    <source>
        <dbReference type="EMBL" id="AMA20990.1"/>
    </source>
</evidence>
<keyword evidence="3" id="KW-0201">Cytochrome c-type biogenesis</keyword>
<feature type="domain" description="Cytochrome c assembly protein" evidence="7">
    <location>
        <begin position="272"/>
        <end position="527"/>
    </location>
</feature>
<dbReference type="GO" id="GO:0015232">
    <property type="term" value="F:heme transmembrane transporter activity"/>
    <property type="evidence" value="ECO:0007669"/>
    <property type="project" value="InterPro"/>
</dbReference>
<comment type="similarity">
    <text evidence="2">Belongs to the CcmF/CycK/Ccl1/NrfE/CcsA family.</text>
</comment>
<evidence type="ECO:0000256" key="1">
    <source>
        <dbReference type="ARBA" id="ARBA00004173"/>
    </source>
</evidence>
<evidence type="ECO:0000259" key="7">
    <source>
        <dbReference type="Pfam" id="PF01578"/>
    </source>
</evidence>
<comment type="subcellular location">
    <subcellularLocation>
        <location evidence="1">Mitochondrion</location>
    </subcellularLocation>
</comment>
<evidence type="ECO:0000256" key="6">
    <source>
        <dbReference type="SAM" id="Phobius"/>
    </source>
</evidence>
<sequence>MSINELCHYLLWKGVFVAFTTEKSRASGAFFFTLLSTYGLFFCHTSNNFSVLNVFTNSNASAPLLYQISGTWSSHEGSILLWCWILSLYGFLFRYRVQPRSHYYKERGGRRETAKCSTLLSSFVKNSPHYALPRYENKSGAAPLLKYTPFVPLLEAPYRALLQECGCRGVLASQYKAPLLDYLLSQDVGGRFMRRSRNEGSREAKRSRTSLSTSPGPARNPAYTTIWRPIGVIQNEGRLLRTVARNPQCVFRYAYQDRASPVDEHWISNPNGIYSIYTLFCSNPFVRNSFVCTESLAFLNPVLQDPINAIHPPCIYAGAAASAMGFGLCIMCLMNGIYTLYSPMQKLRRTLPSSSGCARARGWIELFTLTDKCHPCLLVLLLRNRSLLMLLRRRFARLLRPLRALMDTGREQAKRVVRNGRKDTTTKPICFAGANTAVSDPLLDREQIRIWISTCWWLSTVGILLGSWWAYHELGWGGWWFWDPVENASLMPWVNATACIHSVKLPKASIWTLFLSIVTLNCCVSGTTLIRSGLLTSVHSFAAETTRGITLLWWFFLLITGISLILLSQMKQRTSVRPSSIRASSIRLVVSFGARTSPGPARAYIMCCRSRSVDAVGESRRGNSVLTVRP</sequence>
<dbReference type="PANTHER" id="PTHR43653">
    <property type="entry name" value="CYTOCHROME C ASSEMBLY PROTEIN-RELATED"/>
    <property type="match status" value="1"/>
</dbReference>